<keyword evidence="2" id="KW-1185">Reference proteome</keyword>
<sequence length="69" mass="7806">MPAACRSTSSTQDNNTPTQKRKELFQCIKCRSSISEKSKSIHCHYCENWITTKYAGNDDASYALLSKLD</sequence>
<dbReference type="Proteomes" id="UP000887565">
    <property type="component" value="Unplaced"/>
</dbReference>
<protein>
    <submittedName>
        <fullName evidence="3">Uncharacterized protein</fullName>
    </submittedName>
</protein>
<accession>A0A915IZE0</accession>
<feature type="compositionally biased region" description="Polar residues" evidence="1">
    <location>
        <begin position="1"/>
        <end position="18"/>
    </location>
</feature>
<evidence type="ECO:0000256" key="1">
    <source>
        <dbReference type="SAM" id="MobiDB-lite"/>
    </source>
</evidence>
<evidence type="ECO:0000313" key="2">
    <source>
        <dbReference type="Proteomes" id="UP000887565"/>
    </source>
</evidence>
<dbReference type="WBParaSite" id="nRc.2.0.1.t19490-RA">
    <property type="protein sequence ID" value="nRc.2.0.1.t19490-RA"/>
    <property type="gene ID" value="nRc.2.0.1.g19490"/>
</dbReference>
<name>A0A915IZE0_ROMCU</name>
<proteinExistence type="predicted"/>
<dbReference type="AlphaFoldDB" id="A0A915IZE0"/>
<feature type="region of interest" description="Disordered" evidence="1">
    <location>
        <begin position="1"/>
        <end position="20"/>
    </location>
</feature>
<organism evidence="2 3">
    <name type="scientific">Romanomermis culicivorax</name>
    <name type="common">Nematode worm</name>
    <dbReference type="NCBI Taxonomy" id="13658"/>
    <lineage>
        <taxon>Eukaryota</taxon>
        <taxon>Metazoa</taxon>
        <taxon>Ecdysozoa</taxon>
        <taxon>Nematoda</taxon>
        <taxon>Enoplea</taxon>
        <taxon>Dorylaimia</taxon>
        <taxon>Mermithida</taxon>
        <taxon>Mermithoidea</taxon>
        <taxon>Mermithidae</taxon>
        <taxon>Romanomermis</taxon>
    </lineage>
</organism>
<evidence type="ECO:0000313" key="3">
    <source>
        <dbReference type="WBParaSite" id="nRc.2.0.1.t19490-RA"/>
    </source>
</evidence>
<reference evidence="3" key="1">
    <citation type="submission" date="2022-11" db="UniProtKB">
        <authorList>
            <consortium name="WormBaseParasite"/>
        </authorList>
    </citation>
    <scope>IDENTIFICATION</scope>
</reference>